<evidence type="ECO:0000259" key="2">
    <source>
        <dbReference type="Pfam" id="PF13579"/>
    </source>
</evidence>
<dbReference type="GO" id="GO:0016758">
    <property type="term" value="F:hexosyltransferase activity"/>
    <property type="evidence" value="ECO:0007669"/>
    <property type="project" value="TreeGrafter"/>
</dbReference>
<accession>A0A1Z4LSA9</accession>
<feature type="domain" description="Glycosyltransferase subfamily 4-like N-terminal" evidence="2">
    <location>
        <begin position="22"/>
        <end position="200"/>
    </location>
</feature>
<reference evidence="3 4" key="1">
    <citation type="submission" date="2017-06" db="EMBL/GenBank/DDBJ databases">
        <title>Genome sequencing of cyanobaciteial culture collection at National Institute for Environmental Studies (NIES).</title>
        <authorList>
            <person name="Hirose Y."/>
            <person name="Shimura Y."/>
            <person name="Fujisawa T."/>
            <person name="Nakamura Y."/>
            <person name="Kawachi M."/>
        </authorList>
    </citation>
    <scope>NUCLEOTIDE SEQUENCE [LARGE SCALE GENOMIC DNA]</scope>
    <source>
        <strain evidence="3 4">NIES-267</strain>
    </source>
</reference>
<dbReference type="InterPro" id="IPR050194">
    <property type="entry name" value="Glycosyltransferase_grp1"/>
</dbReference>
<dbReference type="Gene3D" id="3.40.50.2000">
    <property type="entry name" value="Glycogen Phosphorylase B"/>
    <property type="match status" value="2"/>
</dbReference>
<feature type="domain" description="Glycosyl transferase family 1" evidence="1">
    <location>
        <begin position="223"/>
        <end position="392"/>
    </location>
</feature>
<dbReference type="Proteomes" id="UP000218418">
    <property type="component" value="Chromosome"/>
</dbReference>
<organism evidence="3 4">
    <name type="scientific">Calothrix parasitica NIES-267</name>
    <dbReference type="NCBI Taxonomy" id="1973488"/>
    <lineage>
        <taxon>Bacteria</taxon>
        <taxon>Bacillati</taxon>
        <taxon>Cyanobacteriota</taxon>
        <taxon>Cyanophyceae</taxon>
        <taxon>Nostocales</taxon>
        <taxon>Calotrichaceae</taxon>
        <taxon>Calothrix</taxon>
    </lineage>
</organism>
<dbReference type="OrthoDB" id="9811902at2"/>
<gene>
    <name evidence="3" type="ORF">NIES267_34420</name>
</gene>
<evidence type="ECO:0000259" key="1">
    <source>
        <dbReference type="Pfam" id="PF00534"/>
    </source>
</evidence>
<sequence length="415" mass="47125">MNILILNQYALPSGSPGITRHGDLARILVKKGHKVTVIASGFDYLTRQQDRTAGKKFLKENYFGVDFIWLSTTNYQANDGKRVKSMLDYSVKAFSQCLRLENKPDIVIASSPHLLTGLTGFFVSAYQKIPFLLEIRDLWPSSLVDLGAIKENSFLHKILVKLEKFLYDKATRIITIPPLAHKRVQELLGNSDKCIHIPNGIVINDDTSTSNNAKLPESFLKILEDEKNRNIIMYAGAHGVANNLENVLETADYLREYNLDIYNQISIVFIGGGQKREQLIKLTQEKEHHHIHFHPPVDKFLLKQILSQADVLLLHLADAKVFTYGISPNKLYDYFDAAKPVLFSSPIKNNIVNEIQVGISFLPGRPKELARAIESILQISEEERVNMGEKAKTYVREFHNWEILGTKLEQIMSEV</sequence>
<dbReference type="CDD" id="cd03794">
    <property type="entry name" value="GT4_WbuB-like"/>
    <property type="match status" value="1"/>
</dbReference>
<evidence type="ECO:0000313" key="3">
    <source>
        <dbReference type="EMBL" id="BAY83948.1"/>
    </source>
</evidence>
<protein>
    <submittedName>
        <fullName evidence="3">Glycosyltransferase-like protein</fullName>
    </submittedName>
</protein>
<dbReference type="PANTHER" id="PTHR45947">
    <property type="entry name" value="SULFOQUINOVOSYL TRANSFERASE SQD2"/>
    <property type="match status" value="1"/>
</dbReference>
<evidence type="ECO:0000313" key="4">
    <source>
        <dbReference type="Proteomes" id="UP000218418"/>
    </source>
</evidence>
<keyword evidence="3" id="KW-0808">Transferase</keyword>
<dbReference type="EMBL" id="AP018227">
    <property type="protein sequence ID" value="BAY83948.1"/>
    <property type="molecule type" value="Genomic_DNA"/>
</dbReference>
<dbReference type="Pfam" id="PF00534">
    <property type="entry name" value="Glycos_transf_1"/>
    <property type="match status" value="1"/>
</dbReference>
<dbReference type="PANTHER" id="PTHR45947:SF3">
    <property type="entry name" value="SULFOQUINOVOSYL TRANSFERASE SQD2"/>
    <property type="match status" value="1"/>
</dbReference>
<dbReference type="AlphaFoldDB" id="A0A1Z4LSA9"/>
<dbReference type="Pfam" id="PF13579">
    <property type="entry name" value="Glyco_trans_4_4"/>
    <property type="match status" value="1"/>
</dbReference>
<dbReference type="InterPro" id="IPR028098">
    <property type="entry name" value="Glyco_trans_4-like_N"/>
</dbReference>
<keyword evidence="4" id="KW-1185">Reference proteome</keyword>
<name>A0A1Z4LSA9_9CYAN</name>
<dbReference type="InterPro" id="IPR001296">
    <property type="entry name" value="Glyco_trans_1"/>
</dbReference>
<dbReference type="SUPFAM" id="SSF53756">
    <property type="entry name" value="UDP-Glycosyltransferase/glycogen phosphorylase"/>
    <property type="match status" value="1"/>
</dbReference>
<proteinExistence type="predicted"/>